<sequence>MCSVWCDGGQGRRRNGHVLTAVKEDAAFFVDVLATCCDGNAATSHCLECFVAITRGGTHALSAGAARGLFVEKKKKKSHSSLTEPNI</sequence>
<dbReference type="AlphaFoldDB" id="A0A834X1Z6"/>
<protein>
    <submittedName>
        <fullName evidence="1">Uncharacterized protein</fullName>
    </submittedName>
</protein>
<dbReference type="Proteomes" id="UP000634136">
    <property type="component" value="Unassembled WGS sequence"/>
</dbReference>
<proteinExistence type="predicted"/>
<gene>
    <name evidence="1" type="ORF">G2W53_011550</name>
</gene>
<keyword evidence="2" id="KW-1185">Reference proteome</keyword>
<evidence type="ECO:0000313" key="2">
    <source>
        <dbReference type="Proteomes" id="UP000634136"/>
    </source>
</evidence>
<evidence type="ECO:0000313" key="1">
    <source>
        <dbReference type="EMBL" id="KAF7836691.1"/>
    </source>
</evidence>
<dbReference type="EMBL" id="JAAIUW010000004">
    <property type="protein sequence ID" value="KAF7836691.1"/>
    <property type="molecule type" value="Genomic_DNA"/>
</dbReference>
<accession>A0A834X1Z6</accession>
<reference evidence="1" key="1">
    <citation type="submission" date="2020-09" db="EMBL/GenBank/DDBJ databases">
        <title>Genome-Enabled Discovery of Anthraquinone Biosynthesis in Senna tora.</title>
        <authorList>
            <person name="Kang S.-H."/>
            <person name="Pandey R.P."/>
            <person name="Lee C.-M."/>
            <person name="Sim J.-S."/>
            <person name="Jeong J.-T."/>
            <person name="Choi B.-S."/>
            <person name="Jung M."/>
            <person name="Ginzburg D."/>
            <person name="Zhao K."/>
            <person name="Won S.Y."/>
            <person name="Oh T.-J."/>
            <person name="Yu Y."/>
            <person name="Kim N.-H."/>
            <person name="Lee O.R."/>
            <person name="Lee T.-H."/>
            <person name="Bashyal P."/>
            <person name="Kim T.-S."/>
            <person name="Lee W.-H."/>
            <person name="Kawkins C."/>
            <person name="Kim C.-K."/>
            <person name="Kim J.S."/>
            <person name="Ahn B.O."/>
            <person name="Rhee S.Y."/>
            <person name="Sohng J.K."/>
        </authorList>
    </citation>
    <scope>NUCLEOTIDE SEQUENCE</scope>
    <source>
        <tissue evidence="1">Leaf</tissue>
    </source>
</reference>
<name>A0A834X1Z6_9FABA</name>
<comment type="caution">
    <text evidence="1">The sequence shown here is derived from an EMBL/GenBank/DDBJ whole genome shotgun (WGS) entry which is preliminary data.</text>
</comment>
<organism evidence="1 2">
    <name type="scientific">Senna tora</name>
    <dbReference type="NCBI Taxonomy" id="362788"/>
    <lineage>
        <taxon>Eukaryota</taxon>
        <taxon>Viridiplantae</taxon>
        <taxon>Streptophyta</taxon>
        <taxon>Embryophyta</taxon>
        <taxon>Tracheophyta</taxon>
        <taxon>Spermatophyta</taxon>
        <taxon>Magnoliopsida</taxon>
        <taxon>eudicotyledons</taxon>
        <taxon>Gunneridae</taxon>
        <taxon>Pentapetalae</taxon>
        <taxon>rosids</taxon>
        <taxon>fabids</taxon>
        <taxon>Fabales</taxon>
        <taxon>Fabaceae</taxon>
        <taxon>Caesalpinioideae</taxon>
        <taxon>Cassia clade</taxon>
        <taxon>Senna</taxon>
    </lineage>
</organism>